<dbReference type="EMBL" id="JASPKY010000277">
    <property type="protein sequence ID" value="KAK9711617.1"/>
    <property type="molecule type" value="Genomic_DNA"/>
</dbReference>
<dbReference type="Proteomes" id="UP001458880">
    <property type="component" value="Unassembled WGS sequence"/>
</dbReference>
<comment type="caution">
    <text evidence="1">The sequence shown here is derived from an EMBL/GenBank/DDBJ whole genome shotgun (WGS) entry which is preliminary data.</text>
</comment>
<evidence type="ECO:0000313" key="1">
    <source>
        <dbReference type="EMBL" id="KAK9711617.1"/>
    </source>
</evidence>
<evidence type="ECO:0000313" key="2">
    <source>
        <dbReference type="Proteomes" id="UP001458880"/>
    </source>
</evidence>
<name>A0AAW1K2F2_POPJA</name>
<gene>
    <name evidence="1" type="ORF">QE152_g25358</name>
</gene>
<proteinExistence type="predicted"/>
<keyword evidence="2" id="KW-1185">Reference proteome</keyword>
<organism evidence="1 2">
    <name type="scientific">Popillia japonica</name>
    <name type="common">Japanese beetle</name>
    <dbReference type="NCBI Taxonomy" id="7064"/>
    <lineage>
        <taxon>Eukaryota</taxon>
        <taxon>Metazoa</taxon>
        <taxon>Ecdysozoa</taxon>
        <taxon>Arthropoda</taxon>
        <taxon>Hexapoda</taxon>
        <taxon>Insecta</taxon>
        <taxon>Pterygota</taxon>
        <taxon>Neoptera</taxon>
        <taxon>Endopterygota</taxon>
        <taxon>Coleoptera</taxon>
        <taxon>Polyphaga</taxon>
        <taxon>Scarabaeiformia</taxon>
        <taxon>Scarabaeidae</taxon>
        <taxon>Rutelinae</taxon>
        <taxon>Popillia</taxon>
    </lineage>
</organism>
<dbReference type="AlphaFoldDB" id="A0AAW1K2F2"/>
<protein>
    <submittedName>
        <fullName evidence="1">Uncharacterized protein</fullName>
    </submittedName>
</protein>
<accession>A0AAW1K2F2</accession>
<sequence>MANTLTKVKTAHTPWSPGGKILECFLNAACQVCKDVCLRDRIFRQRLKILLKEKRRKEVERKVNLANGVAVPRIESDRMFGKNPEKIVESRLAPKRQFLAEVQKEFLRCWKRKSNDEHPPNKKRSNYSFYNNSGQMRSAQEMGVCIEESENRAPVERRRRQHRKCAAVRQAAVAVIILIEIRTVSDKTEFEALASYKTEFEALASYDLNTSVTLRRLFRP</sequence>
<reference evidence="1 2" key="1">
    <citation type="journal article" date="2024" name="BMC Genomics">
        <title>De novo assembly and annotation of Popillia japonica's genome with initial clues to its potential as an invasive pest.</title>
        <authorList>
            <person name="Cucini C."/>
            <person name="Boschi S."/>
            <person name="Funari R."/>
            <person name="Cardaioli E."/>
            <person name="Iannotti N."/>
            <person name="Marturano G."/>
            <person name="Paoli F."/>
            <person name="Bruttini M."/>
            <person name="Carapelli A."/>
            <person name="Frati F."/>
            <person name="Nardi F."/>
        </authorList>
    </citation>
    <scope>NUCLEOTIDE SEQUENCE [LARGE SCALE GENOMIC DNA]</scope>
    <source>
        <strain evidence="1">DMR45628</strain>
    </source>
</reference>